<dbReference type="PROSITE" id="PS01124">
    <property type="entry name" value="HTH_ARAC_FAMILY_2"/>
    <property type="match status" value="1"/>
</dbReference>
<dbReference type="Gene3D" id="3.40.50.2300">
    <property type="match status" value="1"/>
</dbReference>
<organism evidence="7 8">
    <name type="scientific">Paenibacillus flagellatus</name>
    <dbReference type="NCBI Taxonomy" id="2211139"/>
    <lineage>
        <taxon>Bacteria</taxon>
        <taxon>Bacillati</taxon>
        <taxon>Bacillota</taxon>
        <taxon>Bacilli</taxon>
        <taxon>Bacillales</taxon>
        <taxon>Paenibacillaceae</taxon>
        <taxon>Paenibacillus</taxon>
    </lineage>
</organism>
<sequence>MIGKLLIVEDQTVFRKGLIKMIENHSLGWTVVGEAENGREAVKLLDELEPHLILTDIRMPLMDGIQLAEYVHERKRDIAVVILTGYEDFKYAQAALKYGAIDFLLKPCNEQVLIEVLSKAYDHFREAELAKERALADRRATEEHALRSLLLRLPCDERLVGRVRAEYADKRVRTIRVADYLPAGKQYRESDLELLQFALFNIVTELAGARSSGCRLVALEHDLFALLTDAGETEDGLSEAIRAAIRDYLGIDVEVDEGGSFGRLTPIVRPAVQTAAAGAPSAEATGGSAGLPHWASQAKIKELHTRLATGIVLGRLDQVTRDIETIVSGLAGSSVEDAKIDALTFAIALHQTANQLLAETGGAFDLSERIESLQAIAATEELVRWTREQADRFLHRFQTWQADKSKNIISKTIEWLDRHYMEPCGLTETAETFHMSGTYFSKLFKKETGETFTNYVTKVRMEKAKMMLCNTDMKVFEIAAAVGYDDPNYFTNVFNRTQNVSPTEFRKMCK</sequence>
<dbReference type="Pfam" id="PF12833">
    <property type="entry name" value="HTH_18"/>
    <property type="match status" value="1"/>
</dbReference>
<evidence type="ECO:0000313" key="7">
    <source>
        <dbReference type="EMBL" id="PYI52164.1"/>
    </source>
</evidence>
<evidence type="ECO:0000259" key="5">
    <source>
        <dbReference type="PROSITE" id="PS01124"/>
    </source>
</evidence>
<dbReference type="AlphaFoldDB" id="A0A2V5K2Y3"/>
<evidence type="ECO:0000259" key="6">
    <source>
        <dbReference type="PROSITE" id="PS50110"/>
    </source>
</evidence>
<evidence type="ECO:0000256" key="4">
    <source>
        <dbReference type="PROSITE-ProRule" id="PRU00169"/>
    </source>
</evidence>
<dbReference type="InterPro" id="IPR009057">
    <property type="entry name" value="Homeodomain-like_sf"/>
</dbReference>
<keyword evidence="4" id="KW-0597">Phosphoprotein</keyword>
<protein>
    <submittedName>
        <fullName evidence="7">DNA-binding response regulator</fullName>
    </submittedName>
</protein>
<evidence type="ECO:0000256" key="3">
    <source>
        <dbReference type="ARBA" id="ARBA00023163"/>
    </source>
</evidence>
<evidence type="ECO:0000313" key="8">
    <source>
        <dbReference type="Proteomes" id="UP000247476"/>
    </source>
</evidence>
<dbReference type="PANTHER" id="PTHR43280">
    <property type="entry name" value="ARAC-FAMILY TRANSCRIPTIONAL REGULATOR"/>
    <property type="match status" value="1"/>
</dbReference>
<dbReference type="InterPro" id="IPR018060">
    <property type="entry name" value="HTH_AraC"/>
</dbReference>
<feature type="modified residue" description="4-aspartylphosphate" evidence="4">
    <location>
        <position position="56"/>
    </location>
</feature>
<dbReference type="CDD" id="cd17536">
    <property type="entry name" value="REC_YesN-like"/>
    <property type="match status" value="1"/>
</dbReference>
<evidence type="ECO:0000256" key="1">
    <source>
        <dbReference type="ARBA" id="ARBA00023015"/>
    </source>
</evidence>
<dbReference type="SUPFAM" id="SSF52172">
    <property type="entry name" value="CheY-like"/>
    <property type="match status" value="1"/>
</dbReference>
<proteinExistence type="predicted"/>
<comment type="caution">
    <text evidence="7">The sequence shown here is derived from an EMBL/GenBank/DDBJ whole genome shotgun (WGS) entry which is preliminary data.</text>
</comment>
<accession>A0A2V5K2Y3</accession>
<reference evidence="7 8" key="1">
    <citation type="submission" date="2018-05" db="EMBL/GenBank/DDBJ databases">
        <title>Paenibacillus flagellatus sp. nov., isolated from selenium mineral soil.</title>
        <authorList>
            <person name="Dai X."/>
        </authorList>
    </citation>
    <scope>NUCLEOTIDE SEQUENCE [LARGE SCALE GENOMIC DNA]</scope>
    <source>
        <strain evidence="7 8">DXL2</strain>
    </source>
</reference>
<dbReference type="PROSITE" id="PS00041">
    <property type="entry name" value="HTH_ARAC_FAMILY_1"/>
    <property type="match status" value="1"/>
</dbReference>
<gene>
    <name evidence="7" type="ORF">DLM86_22060</name>
</gene>
<dbReference type="PROSITE" id="PS50110">
    <property type="entry name" value="RESPONSE_REGULATORY"/>
    <property type="match status" value="1"/>
</dbReference>
<dbReference type="SMART" id="SM00342">
    <property type="entry name" value="HTH_ARAC"/>
    <property type="match status" value="1"/>
</dbReference>
<evidence type="ECO:0000256" key="2">
    <source>
        <dbReference type="ARBA" id="ARBA00023125"/>
    </source>
</evidence>
<dbReference type="Pfam" id="PF00072">
    <property type="entry name" value="Response_reg"/>
    <property type="match status" value="1"/>
</dbReference>
<dbReference type="GO" id="GO:0043565">
    <property type="term" value="F:sequence-specific DNA binding"/>
    <property type="evidence" value="ECO:0007669"/>
    <property type="project" value="InterPro"/>
</dbReference>
<feature type="domain" description="Response regulatory" evidence="6">
    <location>
        <begin position="4"/>
        <end position="121"/>
    </location>
</feature>
<dbReference type="RefSeq" id="WP_110842236.1">
    <property type="nucleotide sequence ID" value="NZ_QJVJ01000010.1"/>
</dbReference>
<keyword evidence="8" id="KW-1185">Reference proteome</keyword>
<dbReference type="InterPro" id="IPR011006">
    <property type="entry name" value="CheY-like_superfamily"/>
</dbReference>
<keyword evidence="3" id="KW-0804">Transcription</keyword>
<dbReference type="Gene3D" id="1.10.10.60">
    <property type="entry name" value="Homeodomain-like"/>
    <property type="match status" value="2"/>
</dbReference>
<dbReference type="InterPro" id="IPR018062">
    <property type="entry name" value="HTH_AraC-typ_CS"/>
</dbReference>
<dbReference type="GO" id="GO:0003700">
    <property type="term" value="F:DNA-binding transcription factor activity"/>
    <property type="evidence" value="ECO:0007669"/>
    <property type="project" value="InterPro"/>
</dbReference>
<dbReference type="OrthoDB" id="9794370at2"/>
<dbReference type="SMART" id="SM00448">
    <property type="entry name" value="REC"/>
    <property type="match status" value="1"/>
</dbReference>
<dbReference type="GO" id="GO:0000160">
    <property type="term" value="P:phosphorelay signal transduction system"/>
    <property type="evidence" value="ECO:0007669"/>
    <property type="project" value="InterPro"/>
</dbReference>
<dbReference type="PANTHER" id="PTHR43280:SF28">
    <property type="entry name" value="HTH-TYPE TRANSCRIPTIONAL ACTIVATOR RHAS"/>
    <property type="match status" value="1"/>
</dbReference>
<dbReference type="Proteomes" id="UP000247476">
    <property type="component" value="Unassembled WGS sequence"/>
</dbReference>
<dbReference type="SUPFAM" id="SSF46689">
    <property type="entry name" value="Homeodomain-like"/>
    <property type="match status" value="2"/>
</dbReference>
<keyword evidence="1" id="KW-0805">Transcription regulation</keyword>
<dbReference type="InterPro" id="IPR001789">
    <property type="entry name" value="Sig_transdc_resp-reg_receiver"/>
</dbReference>
<dbReference type="EMBL" id="QJVJ01000010">
    <property type="protein sequence ID" value="PYI52164.1"/>
    <property type="molecule type" value="Genomic_DNA"/>
</dbReference>
<name>A0A2V5K2Y3_9BACL</name>
<feature type="domain" description="HTH araC/xylS-type" evidence="5">
    <location>
        <begin position="410"/>
        <end position="508"/>
    </location>
</feature>
<keyword evidence="2 7" id="KW-0238">DNA-binding</keyword>